<dbReference type="Gene3D" id="2.40.128.620">
    <property type="match status" value="1"/>
</dbReference>
<evidence type="ECO:0000256" key="2">
    <source>
        <dbReference type="ARBA" id="ARBA00022475"/>
    </source>
</evidence>
<dbReference type="RefSeq" id="XP_006815891.1">
    <property type="nucleotide sequence ID" value="XM_006815828.1"/>
</dbReference>
<keyword evidence="10" id="KW-0675">Receptor</keyword>
<evidence type="ECO:0000256" key="9">
    <source>
        <dbReference type="ARBA" id="ARBA00023157"/>
    </source>
</evidence>
<dbReference type="PRINTS" id="PR00237">
    <property type="entry name" value="GPCRRHODOPSN"/>
</dbReference>
<dbReference type="PROSITE" id="PS01209">
    <property type="entry name" value="LDLRA_1"/>
    <property type="match status" value="1"/>
</dbReference>
<organism evidence="16 17">
    <name type="scientific">Saccoglossus kowalevskii</name>
    <name type="common">Acorn worm</name>
    <dbReference type="NCBI Taxonomy" id="10224"/>
    <lineage>
        <taxon>Eukaryota</taxon>
        <taxon>Metazoa</taxon>
        <taxon>Hemichordata</taxon>
        <taxon>Enteropneusta</taxon>
        <taxon>Harrimaniidae</taxon>
        <taxon>Saccoglossus</taxon>
    </lineage>
</organism>
<feature type="chain" id="PRO_5046965011" evidence="14">
    <location>
        <begin position="17"/>
        <end position="563"/>
    </location>
</feature>
<comment type="subcellular location">
    <subcellularLocation>
        <location evidence="1">Cell membrane</location>
        <topology evidence="1">Multi-pass membrane protein</topology>
    </subcellularLocation>
</comment>
<keyword evidence="2" id="KW-1003">Cell membrane</keyword>
<feature type="transmembrane region" description="Helical" evidence="13">
    <location>
        <begin position="269"/>
        <end position="290"/>
    </location>
</feature>
<dbReference type="Pfam" id="PF00057">
    <property type="entry name" value="Ldl_recept_a"/>
    <property type="match status" value="1"/>
</dbReference>
<evidence type="ECO:0000256" key="12">
    <source>
        <dbReference type="PROSITE-ProRule" id="PRU00124"/>
    </source>
</evidence>
<keyword evidence="11" id="KW-0807">Transducer</keyword>
<dbReference type="PROSITE" id="PS50068">
    <property type="entry name" value="LDLRA_2"/>
    <property type="match status" value="1"/>
</dbReference>
<dbReference type="SUPFAM" id="SSF57424">
    <property type="entry name" value="LDL receptor-like module"/>
    <property type="match status" value="1"/>
</dbReference>
<protein>
    <submittedName>
        <fullName evidence="17">Relaxin receptor 1-like</fullName>
    </submittedName>
</protein>
<dbReference type="PANTHER" id="PTHR24372:SF80">
    <property type="entry name" value="FI21465P1-RELATED"/>
    <property type="match status" value="1"/>
</dbReference>
<dbReference type="Proteomes" id="UP000694865">
    <property type="component" value="Unplaced"/>
</dbReference>
<dbReference type="InterPro" id="IPR023415">
    <property type="entry name" value="LDLR_class-A_CS"/>
</dbReference>
<evidence type="ECO:0000256" key="13">
    <source>
        <dbReference type="SAM" id="Phobius"/>
    </source>
</evidence>
<dbReference type="InterPro" id="IPR000276">
    <property type="entry name" value="GPCR_Rhodpsn"/>
</dbReference>
<evidence type="ECO:0000256" key="4">
    <source>
        <dbReference type="ARBA" id="ARBA00022692"/>
    </source>
</evidence>
<dbReference type="InterPro" id="IPR036055">
    <property type="entry name" value="LDL_receptor-like_sf"/>
</dbReference>
<dbReference type="PRINTS" id="PR00373">
    <property type="entry name" value="GLYCHORMONER"/>
</dbReference>
<evidence type="ECO:0000256" key="11">
    <source>
        <dbReference type="ARBA" id="ARBA00023224"/>
    </source>
</evidence>
<dbReference type="Gene3D" id="1.20.1070.10">
    <property type="entry name" value="Rhodopsin 7-helix transmembrane proteins"/>
    <property type="match status" value="1"/>
</dbReference>
<keyword evidence="8 13" id="KW-0472">Membrane</keyword>
<feature type="transmembrane region" description="Helical" evidence="13">
    <location>
        <begin position="490"/>
        <end position="512"/>
    </location>
</feature>
<dbReference type="GeneID" id="102809444"/>
<keyword evidence="4 13" id="KW-0812">Transmembrane</keyword>
<keyword evidence="16" id="KW-1185">Reference proteome</keyword>
<dbReference type="CDD" id="cd00112">
    <property type="entry name" value="LDLa"/>
    <property type="match status" value="1"/>
</dbReference>
<evidence type="ECO:0000313" key="16">
    <source>
        <dbReference type="Proteomes" id="UP000694865"/>
    </source>
</evidence>
<evidence type="ECO:0000256" key="6">
    <source>
        <dbReference type="ARBA" id="ARBA00022989"/>
    </source>
</evidence>
<evidence type="ECO:0000256" key="14">
    <source>
        <dbReference type="SAM" id="SignalP"/>
    </source>
</evidence>
<feature type="transmembrane region" description="Helical" evidence="13">
    <location>
        <begin position="459"/>
        <end position="484"/>
    </location>
</feature>
<keyword evidence="9" id="KW-1015">Disulfide bond</keyword>
<dbReference type="PANTHER" id="PTHR24372">
    <property type="entry name" value="GLYCOPROTEIN HORMONE RECEPTOR"/>
    <property type="match status" value="1"/>
</dbReference>
<evidence type="ECO:0000259" key="15">
    <source>
        <dbReference type="PROSITE" id="PS50262"/>
    </source>
</evidence>
<dbReference type="SUPFAM" id="SSF52058">
    <property type="entry name" value="L domain-like"/>
    <property type="match status" value="1"/>
</dbReference>
<evidence type="ECO:0000256" key="7">
    <source>
        <dbReference type="ARBA" id="ARBA00023040"/>
    </source>
</evidence>
<evidence type="ECO:0000256" key="5">
    <source>
        <dbReference type="ARBA" id="ARBA00022737"/>
    </source>
</evidence>
<dbReference type="SMART" id="SM00192">
    <property type="entry name" value="LDLa"/>
    <property type="match status" value="1"/>
</dbReference>
<proteinExistence type="predicted"/>
<dbReference type="Gene3D" id="3.80.10.10">
    <property type="entry name" value="Ribonuclease Inhibitor"/>
    <property type="match status" value="1"/>
</dbReference>
<reference evidence="17" key="1">
    <citation type="submission" date="2025-08" db="UniProtKB">
        <authorList>
            <consortium name="RefSeq"/>
        </authorList>
    </citation>
    <scope>IDENTIFICATION</scope>
    <source>
        <tissue evidence="17">Testes</tissue>
    </source>
</reference>
<keyword evidence="3" id="KW-0433">Leucine-rich repeat</keyword>
<keyword evidence="14" id="KW-0732">Signal</keyword>
<feature type="transmembrane region" description="Helical" evidence="13">
    <location>
        <begin position="239"/>
        <end position="257"/>
    </location>
</feature>
<feature type="transmembrane region" description="Helical" evidence="13">
    <location>
        <begin position="409"/>
        <end position="434"/>
    </location>
</feature>
<sequence length="563" mass="64030">MAIFALILTFAVAVGAFECPTSYFRCGTMKKCIHQRFFCDGTNDCENAADEEPQRCRDNSGLNSLFDQKLDLLAAGINVSALYTMTKGCDVDSYPPMCRCYQRFKVSCEKSGLSRIPTNISSNVNGLDMRSNDLSEDTWDASAFKDIPNLDWLFLRENMLVKIDEDAFEDVRSLEHLNFAGVEIANIDARMFSHLSQLKHVHFYKFHYCTYANHVFDCSPKSDGISSLENLLANEVLRYYIWVVAFATIIGNLAVIFGRTCVMTTENKVHSLLIQHLCAADLLMGAYLIIIGSHDLFYRDKFYQHSHEWMTSWICSLSGVLSMLSSEASLFFLTAISVQRFLCITMPQRTIQITYRTGVVYMAVIWISATALAVFPLMLPSWPHFYGQNGACFPLLIVKPFGSGWQYQVFIFLGVNFVCFVFIIGAYIGMFWSIRRTRKAVNKDFTYQREGDMNFAKRFLFIIITNTLCWVPIMILTAIVLADVDITGEVYAWFTVLVVPVNSAIDPALYTLTTVQCRQGWKSVMTKKLRHRIFYSTKKPPRGRRPMSTRVSNVSTTLMVGPP</sequence>
<dbReference type="SUPFAM" id="SSF81321">
    <property type="entry name" value="Family A G protein-coupled receptor-like"/>
    <property type="match status" value="1"/>
</dbReference>
<evidence type="ECO:0000256" key="8">
    <source>
        <dbReference type="ARBA" id="ARBA00023136"/>
    </source>
</evidence>
<dbReference type="InterPro" id="IPR002172">
    <property type="entry name" value="LDrepeatLR_classA_rpt"/>
</dbReference>
<dbReference type="Pfam" id="PF00001">
    <property type="entry name" value="7tm_1"/>
    <property type="match status" value="1"/>
</dbReference>
<evidence type="ECO:0000256" key="10">
    <source>
        <dbReference type="ARBA" id="ARBA00023170"/>
    </source>
</evidence>
<gene>
    <name evidence="17" type="primary">LOC102809444</name>
</gene>
<evidence type="ECO:0000256" key="3">
    <source>
        <dbReference type="ARBA" id="ARBA00022614"/>
    </source>
</evidence>
<dbReference type="Pfam" id="PF13855">
    <property type="entry name" value="LRR_8"/>
    <property type="match status" value="1"/>
</dbReference>
<dbReference type="InterPro" id="IPR002131">
    <property type="entry name" value="Gphrmn_rcpt_fam"/>
</dbReference>
<dbReference type="InterPro" id="IPR032675">
    <property type="entry name" value="LRR_dom_sf"/>
</dbReference>
<keyword evidence="7" id="KW-0297">G-protein coupled receptor</keyword>
<dbReference type="PROSITE" id="PS50262">
    <property type="entry name" value="G_PROTEIN_RECEP_F1_2"/>
    <property type="match status" value="1"/>
</dbReference>
<evidence type="ECO:0000256" key="1">
    <source>
        <dbReference type="ARBA" id="ARBA00004651"/>
    </source>
</evidence>
<feature type="transmembrane region" description="Helical" evidence="13">
    <location>
        <begin position="359"/>
        <end position="379"/>
    </location>
</feature>
<dbReference type="InterPro" id="IPR017452">
    <property type="entry name" value="GPCR_Rhodpsn_7TM"/>
</dbReference>
<accession>A0ABM0M7A0</accession>
<keyword evidence="5" id="KW-0677">Repeat</keyword>
<dbReference type="InterPro" id="IPR001611">
    <property type="entry name" value="Leu-rich_rpt"/>
</dbReference>
<evidence type="ECO:0000313" key="17">
    <source>
        <dbReference type="RefSeq" id="XP_006815891.1"/>
    </source>
</evidence>
<feature type="domain" description="G-protein coupled receptors family 1 profile" evidence="15">
    <location>
        <begin position="251"/>
        <end position="510"/>
    </location>
</feature>
<feature type="signal peptide" evidence="14">
    <location>
        <begin position="1"/>
        <end position="16"/>
    </location>
</feature>
<keyword evidence="6 13" id="KW-1133">Transmembrane helix</keyword>
<comment type="caution">
    <text evidence="12">Lacks conserved residue(s) required for the propagation of feature annotation.</text>
</comment>
<feature type="transmembrane region" description="Helical" evidence="13">
    <location>
        <begin position="310"/>
        <end position="338"/>
    </location>
</feature>
<name>A0ABM0M7A0_SACKO</name>